<sequence>MTLPLESLAVKRSNASALIALAVSLVVVVPCWAAARFSLPSTRDAVPPPNEYMGGDKEGLQIWKEST</sequence>
<dbReference type="EnsemblPlants" id="ONIVA06G12550.1">
    <property type="protein sequence ID" value="ONIVA06G12550.1"/>
    <property type="gene ID" value="ONIVA06G12550"/>
</dbReference>
<reference evidence="1" key="1">
    <citation type="submission" date="2015-04" db="UniProtKB">
        <authorList>
            <consortium name="EnsemblPlants"/>
        </authorList>
    </citation>
    <scope>IDENTIFICATION</scope>
    <source>
        <strain evidence="1">SL10</strain>
    </source>
</reference>
<reference evidence="1" key="2">
    <citation type="submission" date="2018-04" db="EMBL/GenBank/DDBJ databases">
        <title>OnivRS2 (Oryza nivara Reference Sequence Version 2).</title>
        <authorList>
            <person name="Zhang J."/>
            <person name="Kudrna D."/>
            <person name="Lee S."/>
            <person name="Talag J."/>
            <person name="Rajasekar S."/>
            <person name="Welchert J."/>
            <person name="Hsing Y.-I."/>
            <person name="Wing R.A."/>
        </authorList>
    </citation>
    <scope>NUCLEOTIDE SEQUENCE [LARGE SCALE GENOMIC DNA]</scope>
    <source>
        <strain evidence="1">SL10</strain>
    </source>
</reference>
<protein>
    <submittedName>
        <fullName evidence="1">Uncharacterized protein</fullName>
    </submittedName>
</protein>
<organism evidence="1">
    <name type="scientific">Oryza nivara</name>
    <name type="common">Indian wild rice</name>
    <name type="synonym">Oryza sativa f. spontanea</name>
    <dbReference type="NCBI Taxonomy" id="4536"/>
    <lineage>
        <taxon>Eukaryota</taxon>
        <taxon>Viridiplantae</taxon>
        <taxon>Streptophyta</taxon>
        <taxon>Embryophyta</taxon>
        <taxon>Tracheophyta</taxon>
        <taxon>Spermatophyta</taxon>
        <taxon>Magnoliopsida</taxon>
        <taxon>Liliopsida</taxon>
        <taxon>Poales</taxon>
        <taxon>Poaceae</taxon>
        <taxon>BOP clade</taxon>
        <taxon>Oryzoideae</taxon>
        <taxon>Oryzeae</taxon>
        <taxon>Oryzinae</taxon>
        <taxon>Oryza</taxon>
    </lineage>
</organism>
<keyword evidence="2" id="KW-1185">Reference proteome</keyword>
<proteinExistence type="predicted"/>
<dbReference type="Gramene" id="ONIVA06G12550.1">
    <property type="protein sequence ID" value="ONIVA06G12550.1"/>
    <property type="gene ID" value="ONIVA06G12550"/>
</dbReference>
<dbReference type="AlphaFoldDB" id="A0A0E0HP15"/>
<accession>A0A0E0HP15</accession>
<evidence type="ECO:0000313" key="1">
    <source>
        <dbReference type="EnsemblPlants" id="ONIVA06G12550.1"/>
    </source>
</evidence>
<evidence type="ECO:0000313" key="2">
    <source>
        <dbReference type="Proteomes" id="UP000006591"/>
    </source>
</evidence>
<dbReference type="Proteomes" id="UP000006591">
    <property type="component" value="Chromosome 6"/>
</dbReference>
<dbReference type="HOGENOM" id="CLU_2816835_0_0_1"/>
<name>A0A0E0HP15_ORYNI</name>